<dbReference type="InterPro" id="IPR029479">
    <property type="entry name" value="Nitroreductase"/>
</dbReference>
<keyword evidence="4 5" id="KW-0560">Oxidoreductase</keyword>
<dbReference type="GO" id="GO:0008752">
    <property type="term" value="F:FMN reductase [NAD(P)H] activity"/>
    <property type="evidence" value="ECO:0007669"/>
    <property type="project" value="UniProtKB-EC"/>
</dbReference>
<evidence type="ECO:0000256" key="1">
    <source>
        <dbReference type="ARBA" id="ARBA00008366"/>
    </source>
</evidence>
<reference evidence="7" key="1">
    <citation type="submission" date="2019-11" db="EMBL/GenBank/DDBJ databases">
        <authorList>
            <person name="Feng L."/>
        </authorList>
    </citation>
    <scope>NUCLEOTIDE SEQUENCE</scope>
    <source>
        <strain evidence="7">CTertiumLFYP3</strain>
    </source>
</reference>
<keyword evidence="5" id="KW-0521">NADP</keyword>
<dbReference type="SUPFAM" id="SSF55469">
    <property type="entry name" value="FMN-dependent nitroreductase-like"/>
    <property type="match status" value="1"/>
</dbReference>
<dbReference type="InterPro" id="IPR016446">
    <property type="entry name" value="Flavin_OxRdtase_Frp"/>
</dbReference>
<proteinExistence type="inferred from homology"/>
<dbReference type="EMBL" id="CACRTO010000005">
    <property type="protein sequence ID" value="VYT67411.1"/>
    <property type="molecule type" value="Genomic_DNA"/>
</dbReference>
<dbReference type="Pfam" id="PF00881">
    <property type="entry name" value="Nitroreductase"/>
    <property type="match status" value="1"/>
</dbReference>
<comment type="similarity">
    <text evidence="1 5">Belongs to the flavin oxidoreductase frp family.</text>
</comment>
<evidence type="ECO:0000259" key="6">
    <source>
        <dbReference type="Pfam" id="PF00881"/>
    </source>
</evidence>
<gene>
    <name evidence="7" type="primary">nfrA2</name>
    <name evidence="7" type="ORF">CTLFYP3_00404</name>
</gene>
<dbReference type="EC" id="1.5.1.39" evidence="7"/>
<organism evidence="7">
    <name type="scientific">Clostridium tertium</name>
    <dbReference type="NCBI Taxonomy" id="1559"/>
    <lineage>
        <taxon>Bacteria</taxon>
        <taxon>Bacillati</taxon>
        <taxon>Bacillota</taxon>
        <taxon>Clostridia</taxon>
        <taxon>Eubacteriales</taxon>
        <taxon>Clostridiaceae</taxon>
        <taxon>Clostridium</taxon>
    </lineage>
</organism>
<dbReference type="InterPro" id="IPR000415">
    <property type="entry name" value="Nitroreductase-like"/>
</dbReference>
<dbReference type="AlphaFoldDB" id="A0A6N2YKN1"/>
<keyword evidence="3 5" id="KW-0288">FMN</keyword>
<name>A0A6N2YKN1_9CLOT</name>
<evidence type="ECO:0000313" key="7">
    <source>
        <dbReference type="EMBL" id="VYT67411.1"/>
    </source>
</evidence>
<evidence type="ECO:0000256" key="5">
    <source>
        <dbReference type="PIRNR" id="PIRNR005426"/>
    </source>
</evidence>
<evidence type="ECO:0000256" key="2">
    <source>
        <dbReference type="ARBA" id="ARBA00022630"/>
    </source>
</evidence>
<dbReference type="PIRSF" id="PIRSF005426">
    <property type="entry name" value="Frp"/>
    <property type="match status" value="1"/>
</dbReference>
<sequence>MNETISTILKRQSLRRYDERDISKEDLDLILKSAMRAPTAGNMMCYSIIIVKNNETKEKLSVSCDNQPFIKTAPVLLVFLADYSKWYKYYESNNTKDFMAEKGENFEGPTEASLMLATQDALIAAENAVIAAESLGIGSCYIGDIMENYEYHKELLNLPKYVYPVTMITLGYHPEGYNIPLKERFDDEYVIFEEKYKELDEDDIKEMFKDRDQLFVSKNKYNANNYAQYHYNMKVKSDFSKEMTRSVKLSLEEWNGGKI</sequence>
<dbReference type="Gene3D" id="3.40.109.10">
    <property type="entry name" value="NADH Oxidase"/>
    <property type="match status" value="1"/>
</dbReference>
<dbReference type="PANTHER" id="PTHR43425:SF2">
    <property type="entry name" value="OXYGEN-INSENSITIVE NADPH NITROREDUCTASE"/>
    <property type="match status" value="1"/>
</dbReference>
<protein>
    <submittedName>
        <fullName evidence="7">FMN reductase [NAD(P)H]</fullName>
        <ecNumber evidence="7">1.5.1.39</ecNumber>
    </submittedName>
</protein>
<feature type="domain" description="Nitroreductase" evidence="6">
    <location>
        <begin position="8"/>
        <end position="172"/>
    </location>
</feature>
<evidence type="ECO:0000256" key="3">
    <source>
        <dbReference type="ARBA" id="ARBA00022643"/>
    </source>
</evidence>
<dbReference type="RefSeq" id="WP_156624476.1">
    <property type="nucleotide sequence ID" value="NZ_CACRTO010000005.1"/>
</dbReference>
<accession>A0A6N2YKN1</accession>
<keyword evidence="2 5" id="KW-0285">Flavoprotein</keyword>
<evidence type="ECO:0000256" key="4">
    <source>
        <dbReference type="ARBA" id="ARBA00023002"/>
    </source>
</evidence>
<dbReference type="PANTHER" id="PTHR43425">
    <property type="entry name" value="OXYGEN-INSENSITIVE NADPH NITROREDUCTASE"/>
    <property type="match status" value="1"/>
</dbReference>